<reference evidence="1 2" key="1">
    <citation type="submission" date="2021-06" db="EMBL/GenBank/DDBJ databases">
        <title>Caerostris darwini draft genome.</title>
        <authorList>
            <person name="Kono N."/>
            <person name="Arakawa K."/>
        </authorList>
    </citation>
    <scope>NUCLEOTIDE SEQUENCE [LARGE SCALE GENOMIC DNA]</scope>
</reference>
<proteinExistence type="predicted"/>
<gene>
    <name evidence="1" type="ORF">CDAR_289671</name>
</gene>
<evidence type="ECO:0000313" key="2">
    <source>
        <dbReference type="Proteomes" id="UP001054837"/>
    </source>
</evidence>
<accession>A0AAV4WVX8</accession>
<comment type="caution">
    <text evidence="1">The sequence shown here is derived from an EMBL/GenBank/DDBJ whole genome shotgun (WGS) entry which is preliminary data.</text>
</comment>
<sequence length="131" mass="14563">MNQILLTKNKPVKHQIVSECSKKESIQKYKKLLLWHTLSASILCVARKITLTIFHLPKSEGGPAISCGCFAANIFPRRATDCEGQQSPVAAGDLIRGWKRGSTRSSSPLDGKAVPDRKSFARIRLLERMET</sequence>
<dbReference type="Proteomes" id="UP001054837">
    <property type="component" value="Unassembled WGS sequence"/>
</dbReference>
<dbReference type="AlphaFoldDB" id="A0AAV4WVX8"/>
<organism evidence="1 2">
    <name type="scientific">Caerostris darwini</name>
    <dbReference type="NCBI Taxonomy" id="1538125"/>
    <lineage>
        <taxon>Eukaryota</taxon>
        <taxon>Metazoa</taxon>
        <taxon>Ecdysozoa</taxon>
        <taxon>Arthropoda</taxon>
        <taxon>Chelicerata</taxon>
        <taxon>Arachnida</taxon>
        <taxon>Araneae</taxon>
        <taxon>Araneomorphae</taxon>
        <taxon>Entelegynae</taxon>
        <taxon>Araneoidea</taxon>
        <taxon>Araneidae</taxon>
        <taxon>Caerostris</taxon>
    </lineage>
</organism>
<protein>
    <submittedName>
        <fullName evidence="1">Uncharacterized protein</fullName>
    </submittedName>
</protein>
<keyword evidence="2" id="KW-1185">Reference proteome</keyword>
<evidence type="ECO:0000313" key="1">
    <source>
        <dbReference type="EMBL" id="GIY86907.1"/>
    </source>
</evidence>
<dbReference type="EMBL" id="BPLQ01015260">
    <property type="protein sequence ID" value="GIY86907.1"/>
    <property type="molecule type" value="Genomic_DNA"/>
</dbReference>
<name>A0AAV4WVX8_9ARAC</name>